<dbReference type="Gene3D" id="1.10.287.1260">
    <property type="match status" value="1"/>
</dbReference>
<organism evidence="10 11">
    <name type="scientific">Bernardetia litoralis (strain ATCC 23117 / DSM 6794 / NBRC 15988 / NCIMB 1366 / Fx l1 / Sio-4)</name>
    <name type="common">Flexibacter litoralis</name>
    <dbReference type="NCBI Taxonomy" id="880071"/>
    <lineage>
        <taxon>Bacteria</taxon>
        <taxon>Pseudomonadati</taxon>
        <taxon>Bacteroidota</taxon>
        <taxon>Cytophagia</taxon>
        <taxon>Cytophagales</taxon>
        <taxon>Bernardetiaceae</taxon>
        <taxon>Bernardetia</taxon>
    </lineage>
</organism>
<comment type="similarity">
    <text evidence="2">Belongs to the MscS (TC 1.A.23) family.</text>
</comment>
<dbReference type="GO" id="GO:0005886">
    <property type="term" value="C:plasma membrane"/>
    <property type="evidence" value="ECO:0007669"/>
    <property type="project" value="UniProtKB-SubCell"/>
</dbReference>
<keyword evidence="4 7" id="KW-0812">Transmembrane</keyword>
<dbReference type="InterPro" id="IPR006685">
    <property type="entry name" value="MscS_channel_2nd"/>
</dbReference>
<feature type="domain" description="Mechanosensitive ion channel MscS C-terminal" evidence="9">
    <location>
        <begin position="183"/>
        <end position="273"/>
    </location>
</feature>
<dbReference type="InterPro" id="IPR049278">
    <property type="entry name" value="MS_channel_C"/>
</dbReference>
<feature type="transmembrane region" description="Helical" evidence="7">
    <location>
        <begin position="85"/>
        <end position="103"/>
    </location>
</feature>
<dbReference type="PANTHER" id="PTHR30221">
    <property type="entry name" value="SMALL-CONDUCTANCE MECHANOSENSITIVE CHANNEL"/>
    <property type="match status" value="1"/>
</dbReference>
<evidence type="ECO:0000256" key="4">
    <source>
        <dbReference type="ARBA" id="ARBA00022692"/>
    </source>
</evidence>
<dbReference type="InterPro" id="IPR045275">
    <property type="entry name" value="MscS_archaea/bacteria_type"/>
</dbReference>
<protein>
    <submittedName>
        <fullName evidence="10">Small-conductance mechanosensitive channel</fullName>
    </submittedName>
</protein>
<feature type="transmembrane region" description="Helical" evidence="7">
    <location>
        <begin position="12"/>
        <end position="30"/>
    </location>
</feature>
<evidence type="ECO:0000256" key="3">
    <source>
        <dbReference type="ARBA" id="ARBA00022475"/>
    </source>
</evidence>
<evidence type="ECO:0000313" key="10">
    <source>
        <dbReference type="EMBL" id="AFM04004.1"/>
    </source>
</evidence>
<dbReference type="HOGENOM" id="CLU_037945_3_1_10"/>
<dbReference type="KEGG" id="fli:Fleli_1585"/>
<dbReference type="InterPro" id="IPR011066">
    <property type="entry name" value="MscS_channel_C_sf"/>
</dbReference>
<sequence precursor="true">MIDKIIPFDSGLLLTIILILIVAGITSRLAKSAINKHLRNIADSEESKDYDNATRLRFLKNGVNFIIFIVALLLITYTIPSLRALAVTLFAGAGIFAAFIAFASQKAFSNIVSGIFIVWFKPFRVGDIVVVGTYFGIVEDITLRHTVIKGLENKRIIIPNSNISSDVIVNSTIEDPTIQRFVEIWINYDSDLKKAMAIMEDESMKHPLMIDGRTLEEKIKGEPIVLVRTTGMDERGIKIRATVWAKDLSTSFDMYCDLIRDIKYRFDKEGIKIGVPHRHLSQTFNQEIEATSLEQKINPDGSKKQ</sequence>
<keyword evidence="5 7" id="KW-1133">Transmembrane helix</keyword>
<dbReference type="Pfam" id="PF00924">
    <property type="entry name" value="MS_channel_2nd"/>
    <property type="match status" value="1"/>
</dbReference>
<dbReference type="AlphaFoldDB" id="I4AJ69"/>
<dbReference type="PANTHER" id="PTHR30221:SF1">
    <property type="entry name" value="SMALL-CONDUCTANCE MECHANOSENSITIVE CHANNEL"/>
    <property type="match status" value="1"/>
</dbReference>
<keyword evidence="3" id="KW-1003">Cell membrane</keyword>
<dbReference type="eggNOG" id="COG0668">
    <property type="taxonomic scope" value="Bacteria"/>
</dbReference>
<evidence type="ECO:0000256" key="6">
    <source>
        <dbReference type="ARBA" id="ARBA00023136"/>
    </source>
</evidence>
<dbReference type="Gene3D" id="3.30.70.100">
    <property type="match status" value="1"/>
</dbReference>
<comment type="subcellular location">
    <subcellularLocation>
        <location evidence="1">Cell membrane</location>
        <topology evidence="1">Multi-pass membrane protein</topology>
    </subcellularLocation>
</comment>
<dbReference type="InterPro" id="IPR010920">
    <property type="entry name" value="LSM_dom_sf"/>
</dbReference>
<dbReference type="Gene3D" id="2.30.30.60">
    <property type="match status" value="1"/>
</dbReference>
<evidence type="ECO:0000313" key="11">
    <source>
        <dbReference type="Proteomes" id="UP000006054"/>
    </source>
</evidence>
<evidence type="ECO:0000256" key="5">
    <source>
        <dbReference type="ARBA" id="ARBA00022989"/>
    </source>
</evidence>
<name>I4AJ69_BERLS</name>
<proteinExistence type="inferred from homology"/>
<gene>
    <name evidence="10" type="ordered locus">Fleli_1585</name>
</gene>
<dbReference type="Proteomes" id="UP000006054">
    <property type="component" value="Chromosome"/>
</dbReference>
<dbReference type="SUPFAM" id="SSF50182">
    <property type="entry name" value="Sm-like ribonucleoproteins"/>
    <property type="match status" value="1"/>
</dbReference>
<dbReference type="OrthoDB" id="9809206at2"/>
<evidence type="ECO:0000256" key="2">
    <source>
        <dbReference type="ARBA" id="ARBA00008017"/>
    </source>
</evidence>
<evidence type="ECO:0000256" key="7">
    <source>
        <dbReference type="SAM" id="Phobius"/>
    </source>
</evidence>
<feature type="domain" description="Mechanosensitive ion channel MscS" evidence="8">
    <location>
        <begin position="107"/>
        <end position="172"/>
    </location>
</feature>
<dbReference type="PATRIC" id="fig|880071.3.peg.1565"/>
<evidence type="ECO:0000256" key="1">
    <source>
        <dbReference type="ARBA" id="ARBA00004651"/>
    </source>
</evidence>
<keyword evidence="11" id="KW-1185">Reference proteome</keyword>
<evidence type="ECO:0000259" key="8">
    <source>
        <dbReference type="Pfam" id="PF00924"/>
    </source>
</evidence>
<dbReference type="EMBL" id="CP003345">
    <property type="protein sequence ID" value="AFM04004.1"/>
    <property type="molecule type" value="Genomic_DNA"/>
</dbReference>
<keyword evidence="6 7" id="KW-0472">Membrane</keyword>
<feature type="transmembrane region" description="Helical" evidence="7">
    <location>
        <begin position="62"/>
        <end position="79"/>
    </location>
</feature>
<dbReference type="SUPFAM" id="SSF82689">
    <property type="entry name" value="Mechanosensitive channel protein MscS (YggB), C-terminal domain"/>
    <property type="match status" value="1"/>
</dbReference>
<dbReference type="RefSeq" id="WP_014797461.1">
    <property type="nucleotide sequence ID" value="NC_018018.1"/>
</dbReference>
<dbReference type="GO" id="GO:0008381">
    <property type="term" value="F:mechanosensitive monoatomic ion channel activity"/>
    <property type="evidence" value="ECO:0007669"/>
    <property type="project" value="InterPro"/>
</dbReference>
<reference evidence="11" key="1">
    <citation type="submission" date="2012-06" db="EMBL/GenBank/DDBJ databases">
        <title>The complete genome of Flexibacter litoralis DSM 6794.</title>
        <authorList>
            <person name="Lucas S."/>
            <person name="Copeland A."/>
            <person name="Lapidus A."/>
            <person name="Glavina del Rio T."/>
            <person name="Dalin E."/>
            <person name="Tice H."/>
            <person name="Bruce D."/>
            <person name="Goodwin L."/>
            <person name="Pitluck S."/>
            <person name="Peters L."/>
            <person name="Ovchinnikova G."/>
            <person name="Lu M."/>
            <person name="Kyrpides N."/>
            <person name="Mavromatis K."/>
            <person name="Ivanova N."/>
            <person name="Brettin T."/>
            <person name="Detter J.C."/>
            <person name="Han C."/>
            <person name="Larimer F."/>
            <person name="Land M."/>
            <person name="Hauser L."/>
            <person name="Markowitz V."/>
            <person name="Cheng J.-F."/>
            <person name="Hugenholtz P."/>
            <person name="Woyke T."/>
            <person name="Wu D."/>
            <person name="Spring S."/>
            <person name="Lang E."/>
            <person name="Kopitz M."/>
            <person name="Brambilla E."/>
            <person name="Klenk H.-P."/>
            <person name="Eisen J.A."/>
        </authorList>
    </citation>
    <scope>NUCLEOTIDE SEQUENCE [LARGE SCALE GENOMIC DNA]</scope>
    <source>
        <strain evidence="11">ATCC 23117 / DSM 6794 / NBRC 15988 / NCIMB 1366 / Sio-4</strain>
    </source>
</reference>
<accession>I4AJ69</accession>
<evidence type="ECO:0000259" key="9">
    <source>
        <dbReference type="Pfam" id="PF21082"/>
    </source>
</evidence>
<dbReference type="InterPro" id="IPR023408">
    <property type="entry name" value="MscS_beta-dom_sf"/>
</dbReference>
<dbReference type="Pfam" id="PF21082">
    <property type="entry name" value="MS_channel_3rd"/>
    <property type="match status" value="1"/>
</dbReference>